<dbReference type="InParanoid" id="A0A067PI67"/>
<dbReference type="GO" id="GO:0005737">
    <property type="term" value="C:cytoplasm"/>
    <property type="evidence" value="ECO:0007669"/>
    <property type="project" value="UniProtKB-SubCell"/>
</dbReference>
<dbReference type="Proteomes" id="UP000027265">
    <property type="component" value="Unassembled WGS sequence"/>
</dbReference>
<protein>
    <recommendedName>
        <fullName evidence="5">Restriction of telomere capping protein 4</fullName>
    </recommendedName>
</protein>
<dbReference type="InterPro" id="IPR039024">
    <property type="entry name" value="RTC4"/>
</dbReference>
<evidence type="ECO:0000256" key="7">
    <source>
        <dbReference type="ARBA" id="ARBA00023242"/>
    </source>
</evidence>
<feature type="domain" description="Restriction of telomere capping protein 4 C-terminal" evidence="9">
    <location>
        <begin position="623"/>
        <end position="762"/>
    </location>
</feature>
<proteinExistence type="inferred from homology"/>
<evidence type="ECO:0000256" key="5">
    <source>
        <dbReference type="ARBA" id="ARBA00015162"/>
    </source>
</evidence>
<feature type="compositionally biased region" description="Polar residues" evidence="8">
    <location>
        <begin position="1011"/>
        <end position="1022"/>
    </location>
</feature>
<feature type="compositionally biased region" description="Polar residues" evidence="8">
    <location>
        <begin position="10"/>
        <end position="19"/>
    </location>
</feature>
<dbReference type="PANTHER" id="PTHR41391:SF1">
    <property type="entry name" value="RESTRICTION OF TELOMERE CAPPING PROTEIN 4"/>
    <property type="match status" value="1"/>
</dbReference>
<comment type="subcellular location">
    <subcellularLocation>
        <location evidence="3">Cytoplasm</location>
    </subcellularLocation>
    <subcellularLocation>
        <location evidence="2">Nucleus</location>
    </subcellularLocation>
</comment>
<feature type="compositionally biased region" description="Basic and acidic residues" evidence="8">
    <location>
        <begin position="171"/>
        <end position="180"/>
    </location>
</feature>
<dbReference type="EMBL" id="KL197756">
    <property type="protein sequence ID" value="KDQ50722.1"/>
    <property type="molecule type" value="Genomic_DNA"/>
</dbReference>
<feature type="region of interest" description="Disordered" evidence="8">
    <location>
        <begin position="1"/>
        <end position="84"/>
    </location>
</feature>
<feature type="compositionally biased region" description="Low complexity" evidence="8">
    <location>
        <begin position="60"/>
        <end position="72"/>
    </location>
</feature>
<evidence type="ECO:0000256" key="3">
    <source>
        <dbReference type="ARBA" id="ARBA00004496"/>
    </source>
</evidence>
<reference evidence="11" key="1">
    <citation type="journal article" date="2014" name="Proc. Natl. Acad. Sci. U.S.A.">
        <title>Extensive sampling of basidiomycete genomes demonstrates inadequacy of the white-rot/brown-rot paradigm for wood decay fungi.</title>
        <authorList>
            <person name="Riley R."/>
            <person name="Salamov A.A."/>
            <person name="Brown D.W."/>
            <person name="Nagy L.G."/>
            <person name="Floudas D."/>
            <person name="Held B.W."/>
            <person name="Levasseur A."/>
            <person name="Lombard V."/>
            <person name="Morin E."/>
            <person name="Otillar R."/>
            <person name="Lindquist E.A."/>
            <person name="Sun H."/>
            <person name="LaButti K.M."/>
            <person name="Schmutz J."/>
            <person name="Jabbour D."/>
            <person name="Luo H."/>
            <person name="Baker S.E."/>
            <person name="Pisabarro A.G."/>
            <person name="Walton J.D."/>
            <person name="Blanchette R.A."/>
            <person name="Henrissat B."/>
            <person name="Martin F."/>
            <person name="Cullen D."/>
            <person name="Hibbett D.S."/>
            <person name="Grigoriev I.V."/>
        </authorList>
    </citation>
    <scope>NUCLEOTIDE SEQUENCE [LARGE SCALE GENOMIC DNA]</scope>
    <source>
        <strain evidence="11">MUCL 33604</strain>
    </source>
</reference>
<evidence type="ECO:0000259" key="9">
    <source>
        <dbReference type="SMART" id="SM01312"/>
    </source>
</evidence>
<keyword evidence="7" id="KW-0539">Nucleus</keyword>
<evidence type="ECO:0000313" key="11">
    <source>
        <dbReference type="Proteomes" id="UP000027265"/>
    </source>
</evidence>
<feature type="compositionally biased region" description="Polar residues" evidence="8">
    <location>
        <begin position="934"/>
        <end position="950"/>
    </location>
</feature>
<feature type="compositionally biased region" description="Pro residues" evidence="8">
    <location>
        <begin position="192"/>
        <end position="207"/>
    </location>
</feature>
<dbReference type="Pfam" id="PF14474">
    <property type="entry name" value="RTC4"/>
    <property type="match status" value="1"/>
</dbReference>
<organism evidence="10 11">
    <name type="scientific">Jaapia argillacea MUCL 33604</name>
    <dbReference type="NCBI Taxonomy" id="933084"/>
    <lineage>
        <taxon>Eukaryota</taxon>
        <taxon>Fungi</taxon>
        <taxon>Dikarya</taxon>
        <taxon>Basidiomycota</taxon>
        <taxon>Agaricomycotina</taxon>
        <taxon>Agaricomycetes</taxon>
        <taxon>Agaricomycetidae</taxon>
        <taxon>Jaapiales</taxon>
        <taxon>Jaapiaceae</taxon>
        <taxon>Jaapia</taxon>
    </lineage>
</organism>
<dbReference type="InterPro" id="IPR028094">
    <property type="entry name" value="RTC4_C"/>
</dbReference>
<feature type="region of interest" description="Disordered" evidence="8">
    <location>
        <begin position="470"/>
        <end position="511"/>
    </location>
</feature>
<dbReference type="AlphaFoldDB" id="A0A067PI67"/>
<evidence type="ECO:0000256" key="4">
    <source>
        <dbReference type="ARBA" id="ARBA00009461"/>
    </source>
</evidence>
<comment type="similarity">
    <text evidence="4">Belongs to the RTC4 family.</text>
</comment>
<feature type="compositionally biased region" description="Polar residues" evidence="8">
    <location>
        <begin position="153"/>
        <end position="163"/>
    </location>
</feature>
<gene>
    <name evidence="10" type="ORF">JAAARDRAFT_199716</name>
</gene>
<evidence type="ECO:0000313" key="10">
    <source>
        <dbReference type="EMBL" id="KDQ50722.1"/>
    </source>
</evidence>
<feature type="compositionally biased region" description="Basic and acidic residues" evidence="8">
    <location>
        <begin position="918"/>
        <end position="931"/>
    </location>
</feature>
<keyword evidence="11" id="KW-1185">Reference proteome</keyword>
<evidence type="ECO:0000256" key="1">
    <source>
        <dbReference type="ARBA" id="ARBA00002738"/>
    </source>
</evidence>
<evidence type="ECO:0000256" key="2">
    <source>
        <dbReference type="ARBA" id="ARBA00004123"/>
    </source>
</evidence>
<evidence type="ECO:0000256" key="8">
    <source>
        <dbReference type="SAM" id="MobiDB-lite"/>
    </source>
</evidence>
<feature type="compositionally biased region" description="Basic and acidic residues" evidence="8">
    <location>
        <begin position="958"/>
        <end position="973"/>
    </location>
</feature>
<dbReference type="STRING" id="933084.A0A067PI67"/>
<evidence type="ECO:0000256" key="6">
    <source>
        <dbReference type="ARBA" id="ARBA00022490"/>
    </source>
</evidence>
<feature type="region of interest" description="Disordered" evidence="8">
    <location>
        <begin position="784"/>
        <end position="1063"/>
    </location>
</feature>
<feature type="compositionally biased region" description="Polar residues" evidence="8">
    <location>
        <begin position="45"/>
        <end position="59"/>
    </location>
</feature>
<dbReference type="HOGENOM" id="CLU_009550_0_0_1"/>
<sequence length="1063" mass="116162">MELSKKNMNRHGTSLSTEPSMRLSAPPSSSPGKGRAFDDLGSSFAKPSSSQGGSSFTKPGSQGARSSSSQGGRSRGDGKKAGAPFGEVYIVGMSILEAEEDEIDFLSQPSCDSTPERKKVVGLKGKGKANGGEGEEREGKVKGGDIYDDWEQSAKTRSKTLQGMSFKKKKKEPEGSEVKDSAPSSSSINVRAPPPEVSRQPLVPPPATSTRPAPRPLHRGATKLTNNPAPEDSHQPLVPPSTTSTRPVPRPLHRGATKSIFTENPASPPKPITNTNQRPPAKIPLRNRSPNGREVSRSQTATDFDSVPKGPGPRPRPRPAFGKKQLTTQATEILEPESRSVGTTIRQPAAFPIELSPKSDSARNGKKAIAKDFPIDLSPLTRPINLSSEKSKGKHKAAPFPLSPCTTPKAKPLGRTATQPFPDLSPLSSWADKGKGKDGTSWEGEPDLNHSFDDLTISKDGIAAFPMSTQDLESIGRPGPSFARKRVSRSSSSEGSTPKRRREKNLSDSDEDFDIDKDSFFLDPATDPATLCPWCDEVLPDLPTPHLATLIAGARRKSYRDARPSNPLGLKAPLAAFVSVCQRHRFETHQIPLARAKGWPTHIDFDRVRERVEALKEHLNELVMDDRKLSLDDIEKMEARGEDLGPRGRSIFWKEILKEIKKKGSRAVVGVKGQFASFEKTQPGYYGELGSVIIHHTLYNLFPPSDFDPQSIAPFSPTEFIQQILVPEVAAALIMDDMGCDMKEAVKTLRSSVQYGVAMYPGDEDKDGMSAGEQIIKERAMARRRELEEEERLEEERLKAKGRPKPRRKGAGGLEGMSSEKSVQQGKKREAEEVSGTSDCEVQSVDRGRRMGKRRKTPENDGSQSEGFAIVSTDDEFAASTKRPTRQGTEVPQAKPSRTDLAKSSEILELEDTEDDNDVRSIRPHVTDSRKSKSVATRLSRIQSSGSITIDLTEDEKEPPIKVSRDKPGRLPDETVEDIMTPRPKPVRPLDAARTRAFAQLEAEQKAGKSRSMTISSDSESAGSEAPSRGRPRRHLVKSSTKVTESHSWLLSDPTDSCPSQSQ</sequence>
<dbReference type="SMART" id="SM01312">
    <property type="entry name" value="RTC4"/>
    <property type="match status" value="1"/>
</dbReference>
<keyword evidence="6" id="KW-0963">Cytoplasm</keyword>
<name>A0A067PI67_9AGAM</name>
<dbReference type="GO" id="GO:0005634">
    <property type="term" value="C:nucleus"/>
    <property type="evidence" value="ECO:0007669"/>
    <property type="project" value="UniProtKB-SubCell"/>
</dbReference>
<feature type="compositionally biased region" description="Polar residues" evidence="8">
    <location>
        <begin position="1038"/>
        <end position="1063"/>
    </location>
</feature>
<feature type="region of interest" description="Disordered" evidence="8">
    <location>
        <begin position="106"/>
        <end position="453"/>
    </location>
</feature>
<feature type="compositionally biased region" description="Acidic residues" evidence="8">
    <location>
        <begin position="908"/>
        <end position="917"/>
    </location>
</feature>
<feature type="compositionally biased region" description="Basic residues" evidence="8">
    <location>
        <begin position="800"/>
        <end position="810"/>
    </location>
</feature>
<dbReference type="PANTHER" id="PTHR41391">
    <property type="entry name" value="RESTRICTION OF TELOMERE CAPPING PROTEIN 4"/>
    <property type="match status" value="1"/>
</dbReference>
<comment type="function">
    <text evidence="1">May be involved in a process influencing telomere capping.</text>
</comment>
<accession>A0A067PI67</accession>
<dbReference type="OrthoDB" id="128308at2759"/>